<dbReference type="InterPro" id="IPR002314">
    <property type="entry name" value="aa-tRNA-synt_IIb"/>
</dbReference>
<dbReference type="InterPro" id="IPR002317">
    <property type="entry name" value="Ser-tRNA-ligase_type_1"/>
</dbReference>
<dbReference type="GO" id="GO:0006434">
    <property type="term" value="P:seryl-tRNA aminoacylation"/>
    <property type="evidence" value="ECO:0007669"/>
    <property type="project" value="InterPro"/>
</dbReference>
<name>A0AAN8KGZ6_PATCE</name>
<organism evidence="5 6">
    <name type="scientific">Patella caerulea</name>
    <name type="common">Rayed Mediterranean limpet</name>
    <dbReference type="NCBI Taxonomy" id="87958"/>
    <lineage>
        <taxon>Eukaryota</taxon>
        <taxon>Metazoa</taxon>
        <taxon>Spiralia</taxon>
        <taxon>Lophotrochozoa</taxon>
        <taxon>Mollusca</taxon>
        <taxon>Gastropoda</taxon>
        <taxon>Patellogastropoda</taxon>
        <taxon>Patelloidea</taxon>
        <taxon>Patellidae</taxon>
        <taxon>Patella</taxon>
    </lineage>
</organism>
<proteinExistence type="inferred from homology"/>
<dbReference type="PROSITE" id="PS00086">
    <property type="entry name" value="CYTOCHROME_P450"/>
    <property type="match status" value="1"/>
</dbReference>
<feature type="region of interest" description="Disordered" evidence="3">
    <location>
        <begin position="185"/>
        <end position="206"/>
    </location>
</feature>
<reference evidence="5 6" key="1">
    <citation type="submission" date="2024-01" db="EMBL/GenBank/DDBJ databases">
        <title>The genome of the rayed Mediterranean limpet Patella caerulea (Linnaeus, 1758).</title>
        <authorList>
            <person name="Anh-Thu Weber A."/>
            <person name="Halstead-Nussloch G."/>
        </authorList>
    </citation>
    <scope>NUCLEOTIDE SEQUENCE [LARGE SCALE GENOMIC DNA]</scope>
    <source>
        <strain evidence="5">AATW-2023a</strain>
        <tissue evidence="5">Whole specimen</tissue>
    </source>
</reference>
<dbReference type="InterPro" id="IPR010978">
    <property type="entry name" value="tRNA-bd_arm"/>
</dbReference>
<protein>
    <recommendedName>
        <fullName evidence="4">Aminoacyl-tRNA synthetase class II (G/ P/ S/T) domain-containing protein</fullName>
    </recommendedName>
</protein>
<dbReference type="GO" id="GO:0004828">
    <property type="term" value="F:serine-tRNA ligase activity"/>
    <property type="evidence" value="ECO:0007669"/>
    <property type="project" value="InterPro"/>
</dbReference>
<dbReference type="SUPFAM" id="SSF46589">
    <property type="entry name" value="tRNA-binding arm"/>
    <property type="match status" value="1"/>
</dbReference>
<gene>
    <name evidence="5" type="ORF">SNE40_001201</name>
</gene>
<feature type="compositionally biased region" description="Basic and acidic residues" evidence="3">
    <location>
        <begin position="187"/>
        <end position="202"/>
    </location>
</feature>
<evidence type="ECO:0000256" key="2">
    <source>
        <dbReference type="PIRSR" id="PIRSR001529-1"/>
    </source>
</evidence>
<accession>A0AAN8KGZ6</accession>
<evidence type="ECO:0000259" key="4">
    <source>
        <dbReference type="Pfam" id="PF00587"/>
    </source>
</evidence>
<dbReference type="PANTHER" id="PTHR11778">
    <property type="entry name" value="SERYL-TRNA SYNTHETASE"/>
    <property type="match status" value="1"/>
</dbReference>
<dbReference type="Proteomes" id="UP001347796">
    <property type="component" value="Unassembled WGS sequence"/>
</dbReference>
<comment type="similarity">
    <text evidence="1">Belongs to the class-II aminoacyl-tRNA synthetase family. Type-1 seryl-tRNA synthetase subfamily.</text>
</comment>
<keyword evidence="6" id="KW-1185">Reference proteome</keyword>
<evidence type="ECO:0000256" key="1">
    <source>
        <dbReference type="ARBA" id="ARBA00010728"/>
    </source>
</evidence>
<dbReference type="Gene3D" id="3.30.930.10">
    <property type="entry name" value="Bira Bifunctional Protein, Domain 2"/>
    <property type="match status" value="1"/>
</dbReference>
<evidence type="ECO:0000313" key="5">
    <source>
        <dbReference type="EMBL" id="KAK6195861.1"/>
    </source>
</evidence>
<dbReference type="PIRSF" id="PIRSF001529">
    <property type="entry name" value="Ser-tRNA-synth_IIa"/>
    <property type="match status" value="1"/>
</dbReference>
<dbReference type="InterPro" id="IPR017972">
    <property type="entry name" value="Cyt_P450_CS"/>
</dbReference>
<dbReference type="AlphaFoldDB" id="A0AAN8KGZ6"/>
<dbReference type="EMBL" id="JAZGQO010000001">
    <property type="protein sequence ID" value="KAK6195861.1"/>
    <property type="molecule type" value="Genomic_DNA"/>
</dbReference>
<dbReference type="GO" id="GO:0005524">
    <property type="term" value="F:ATP binding"/>
    <property type="evidence" value="ECO:0007669"/>
    <property type="project" value="InterPro"/>
</dbReference>
<dbReference type="InterPro" id="IPR045864">
    <property type="entry name" value="aa-tRNA-synth_II/BPL/LPL"/>
</dbReference>
<evidence type="ECO:0000313" key="6">
    <source>
        <dbReference type="Proteomes" id="UP001347796"/>
    </source>
</evidence>
<feature type="binding site" evidence="2">
    <location>
        <position position="305"/>
    </location>
    <ligand>
        <name>L-serine</name>
        <dbReference type="ChEBI" id="CHEBI:33384"/>
    </ligand>
</feature>
<dbReference type="Gene3D" id="1.10.287.40">
    <property type="entry name" value="Serine-tRNA synthetase, tRNA binding domain"/>
    <property type="match status" value="1"/>
</dbReference>
<dbReference type="GO" id="GO:0005506">
    <property type="term" value="F:iron ion binding"/>
    <property type="evidence" value="ECO:0007669"/>
    <property type="project" value="InterPro"/>
</dbReference>
<dbReference type="InterPro" id="IPR042103">
    <property type="entry name" value="SerRS_1_N_sf"/>
</dbReference>
<feature type="domain" description="Aminoacyl-tRNA synthetase class II (G/ P/ S/T)" evidence="4">
    <location>
        <begin position="317"/>
        <end position="467"/>
    </location>
</feature>
<dbReference type="SUPFAM" id="SSF55681">
    <property type="entry name" value="Class II aaRS and biotin synthetases"/>
    <property type="match status" value="1"/>
</dbReference>
<evidence type="ECO:0000256" key="3">
    <source>
        <dbReference type="SAM" id="MobiDB-lite"/>
    </source>
</evidence>
<sequence length="483" mass="55200">MHKVDILRISGVVFSRQSYSKYVYSRTIHKNLTTKQKNLKATRNYSSNILKRSALFLSDANPNEDSIVKVDIDLKEILSSPSQIKENLAARKIDLNISELLDDYEKMKIIEKKKLDVEQERSDITIRVGALSKVKLNDDLRRSKEILIQRGKEVKQLAKQIQKQWWDIEERVILQSLQIPNKLHPNTPKENKVLRSSGKIEDNPASTSHIQIGKEKLLMKFSNIGPKAYYLKGELADLERKLIISAKNYLKHAELSPFTTPDIFRSVVMEGSGVNVADEREVLTLQSDEDNSNLQLLDDFHIVGTAIYSFIGYLTKVKVRPSSLPLKYFSIGRHYCPGESLPGLYGVLQTTNAAIFGGCLSEDSAHELLDEYTDLIWSYLSLLNIPIRMVSLSAPNISPAESLKYVFEIWSPSLQQFIQVSTLSMFGEFISRRLMCFQDNKETKYIHMMGGDMLNITRLLALILEYNLLDDRKLSSVLQIQHR</sequence>
<dbReference type="Pfam" id="PF00587">
    <property type="entry name" value="tRNA-synt_2b"/>
    <property type="match status" value="1"/>
</dbReference>
<dbReference type="GO" id="GO:0016705">
    <property type="term" value="F:oxidoreductase activity, acting on paired donors, with incorporation or reduction of molecular oxygen"/>
    <property type="evidence" value="ECO:0007669"/>
    <property type="project" value="InterPro"/>
</dbReference>
<comment type="caution">
    <text evidence="5">The sequence shown here is derived from an EMBL/GenBank/DDBJ whole genome shotgun (WGS) entry which is preliminary data.</text>
</comment>